<dbReference type="AlphaFoldDB" id="A0A645JGF2"/>
<dbReference type="GO" id="GO:0022857">
    <property type="term" value="F:transmembrane transporter activity"/>
    <property type="evidence" value="ECO:0007669"/>
    <property type="project" value="InterPro"/>
</dbReference>
<keyword evidence="4 6" id="KW-1133">Transmembrane helix</keyword>
<keyword evidence="5 6" id="KW-0472">Membrane</keyword>
<feature type="transmembrane region" description="Helical" evidence="6">
    <location>
        <begin position="6"/>
        <end position="26"/>
    </location>
</feature>
<accession>A0A645JGF2</accession>
<comment type="subcellular location">
    <subcellularLocation>
        <location evidence="1">Membrane</location>
        <topology evidence="1">Multi-pass membrane protein</topology>
    </subcellularLocation>
</comment>
<keyword evidence="3 6" id="KW-0812">Transmembrane</keyword>
<evidence type="ECO:0000256" key="2">
    <source>
        <dbReference type="ARBA" id="ARBA00007349"/>
    </source>
</evidence>
<dbReference type="Pfam" id="PF00939">
    <property type="entry name" value="Na_sulph_symp"/>
    <property type="match status" value="1"/>
</dbReference>
<sequence length="118" mass="12710">MLGGISWIPTLAVLFIVYMYSHYAFASLSAHATAMYAAFLAVAVGAGAPPYLAAMGLAVLSNLMAGLTHYATGAAPIYFGTGFIDQKDWWRIGFTSSVVNFLIWIGVGAVWWKIIGLW</sequence>
<protein>
    <submittedName>
        <fullName evidence="7">Putative malate transporter YflS</fullName>
    </submittedName>
</protein>
<evidence type="ECO:0000256" key="3">
    <source>
        <dbReference type="ARBA" id="ARBA00022692"/>
    </source>
</evidence>
<dbReference type="EMBL" id="VSSQ01139857">
    <property type="protein sequence ID" value="MPN62190.1"/>
    <property type="molecule type" value="Genomic_DNA"/>
</dbReference>
<gene>
    <name evidence="7" type="primary">yflS_6</name>
    <name evidence="7" type="ORF">SDC9_209937</name>
</gene>
<comment type="similarity">
    <text evidence="2">Belongs to the SLC13A/DASS transporter (TC 2.A.47) family. DIT1 subfamily.</text>
</comment>
<evidence type="ECO:0000256" key="5">
    <source>
        <dbReference type="ARBA" id="ARBA00023136"/>
    </source>
</evidence>
<dbReference type="InterPro" id="IPR001898">
    <property type="entry name" value="SLC13A/DASS"/>
</dbReference>
<evidence type="ECO:0000256" key="1">
    <source>
        <dbReference type="ARBA" id="ARBA00004141"/>
    </source>
</evidence>
<reference evidence="7" key="1">
    <citation type="submission" date="2019-08" db="EMBL/GenBank/DDBJ databases">
        <authorList>
            <person name="Kucharzyk K."/>
            <person name="Murdoch R.W."/>
            <person name="Higgins S."/>
            <person name="Loffler F."/>
        </authorList>
    </citation>
    <scope>NUCLEOTIDE SEQUENCE</scope>
</reference>
<proteinExistence type="inferred from homology"/>
<feature type="transmembrane region" description="Helical" evidence="6">
    <location>
        <begin position="92"/>
        <end position="112"/>
    </location>
</feature>
<dbReference type="GO" id="GO:0016020">
    <property type="term" value="C:membrane"/>
    <property type="evidence" value="ECO:0007669"/>
    <property type="project" value="UniProtKB-SubCell"/>
</dbReference>
<evidence type="ECO:0000256" key="6">
    <source>
        <dbReference type="SAM" id="Phobius"/>
    </source>
</evidence>
<evidence type="ECO:0000256" key="4">
    <source>
        <dbReference type="ARBA" id="ARBA00022989"/>
    </source>
</evidence>
<organism evidence="7">
    <name type="scientific">bioreactor metagenome</name>
    <dbReference type="NCBI Taxonomy" id="1076179"/>
    <lineage>
        <taxon>unclassified sequences</taxon>
        <taxon>metagenomes</taxon>
        <taxon>ecological metagenomes</taxon>
    </lineage>
</organism>
<dbReference type="PANTHER" id="PTHR42826">
    <property type="entry name" value="DICARBOXYLATE TRANSPORTER 2.1, CHLOROPLASTIC"/>
    <property type="match status" value="1"/>
</dbReference>
<feature type="transmembrane region" description="Helical" evidence="6">
    <location>
        <begin position="33"/>
        <end position="53"/>
    </location>
</feature>
<dbReference type="InterPro" id="IPR030676">
    <property type="entry name" value="CitT-rel"/>
</dbReference>
<comment type="caution">
    <text evidence="7">The sequence shown here is derived from an EMBL/GenBank/DDBJ whole genome shotgun (WGS) entry which is preliminary data.</text>
</comment>
<name>A0A645JGF2_9ZZZZ</name>
<evidence type="ECO:0000313" key="7">
    <source>
        <dbReference type="EMBL" id="MPN62190.1"/>
    </source>
</evidence>